<organism evidence="1">
    <name type="scientific">Spirodela intermedia</name>
    <name type="common">Intermediate duckweed</name>
    <dbReference type="NCBI Taxonomy" id="51605"/>
    <lineage>
        <taxon>Eukaryota</taxon>
        <taxon>Viridiplantae</taxon>
        <taxon>Streptophyta</taxon>
        <taxon>Embryophyta</taxon>
        <taxon>Tracheophyta</taxon>
        <taxon>Spermatophyta</taxon>
        <taxon>Magnoliopsida</taxon>
        <taxon>Liliopsida</taxon>
        <taxon>Araceae</taxon>
        <taxon>Lemnoideae</taxon>
        <taxon>Spirodela</taxon>
    </lineage>
</organism>
<name>A0A7I8IL78_SPIIN</name>
<sequence>MPVSSSCRWVRRWRNSLHLMVGAPVAESCVLVREVDIPARVVDADVQHSMVGAPVAEPCVLVREVGMPVAEDADAQRVMVGGPVAEPCVLVREVQDMVVGVPVAEDAEAQRVMVDTPAMGMADIWLVVGGPILVAQGNVLSTGGNRS</sequence>
<accession>A0A7I8IL78</accession>
<dbReference type="AlphaFoldDB" id="A0A7I8IL78"/>
<evidence type="ECO:0000313" key="1">
    <source>
        <dbReference type="EMBL" id="CAA2618950.1"/>
    </source>
</evidence>
<dbReference type="EMBL" id="LR743591">
    <property type="protein sequence ID" value="CAA2618950.1"/>
    <property type="molecule type" value="Genomic_DNA"/>
</dbReference>
<reference evidence="1 2" key="1">
    <citation type="submission" date="2019-12" db="EMBL/GenBank/DDBJ databases">
        <authorList>
            <person name="Scholz U."/>
            <person name="Mascher M."/>
            <person name="Fiebig A."/>
        </authorList>
    </citation>
    <scope>NUCLEOTIDE SEQUENCE</scope>
</reference>
<dbReference type="EMBL" id="CACRZD030000004">
    <property type="protein sequence ID" value="CAA6658673.1"/>
    <property type="molecule type" value="Genomic_DNA"/>
</dbReference>
<evidence type="ECO:0000313" key="2">
    <source>
        <dbReference type="Proteomes" id="UP001189122"/>
    </source>
</evidence>
<dbReference type="Proteomes" id="UP001189122">
    <property type="component" value="Unassembled WGS sequence"/>
</dbReference>
<protein>
    <submittedName>
        <fullName evidence="1">Uncharacterized protein</fullName>
    </submittedName>
</protein>
<gene>
    <name evidence="1" type="ORF">SI7747_04005117</name>
</gene>
<keyword evidence="2" id="KW-1185">Reference proteome</keyword>
<proteinExistence type="predicted"/>